<name>A0A250VKT5_STROL</name>
<feature type="compositionally biased region" description="Basic and acidic residues" evidence="1">
    <location>
        <begin position="72"/>
        <end position="83"/>
    </location>
</feature>
<accession>A0A250VKT5</accession>
<protein>
    <submittedName>
        <fullName evidence="2">Uncharacterized protein</fullName>
    </submittedName>
</protein>
<proteinExistence type="predicted"/>
<feature type="region of interest" description="Disordered" evidence="1">
    <location>
        <begin position="1"/>
        <end position="83"/>
    </location>
</feature>
<feature type="region of interest" description="Disordered" evidence="1">
    <location>
        <begin position="95"/>
        <end position="134"/>
    </location>
</feature>
<comment type="caution">
    <text evidence="2">The sequence shown here is derived from an EMBL/GenBank/DDBJ whole genome shotgun (WGS) entry which is preliminary data.</text>
</comment>
<dbReference type="STRING" id="1963.AQJ27_37390"/>
<dbReference type="EMBL" id="BDQI01000015">
    <property type="protein sequence ID" value="GAX54696.1"/>
    <property type="molecule type" value="Genomic_DNA"/>
</dbReference>
<dbReference type="Proteomes" id="UP000217446">
    <property type="component" value="Unassembled WGS sequence"/>
</dbReference>
<organism evidence="2 3">
    <name type="scientific">Streptomyces olivochromogenes</name>
    <dbReference type="NCBI Taxonomy" id="1963"/>
    <lineage>
        <taxon>Bacteria</taxon>
        <taxon>Bacillati</taxon>
        <taxon>Actinomycetota</taxon>
        <taxon>Actinomycetes</taxon>
        <taxon>Kitasatosporales</taxon>
        <taxon>Streptomycetaceae</taxon>
        <taxon>Streptomyces</taxon>
    </lineage>
</organism>
<keyword evidence="3" id="KW-1185">Reference proteome</keyword>
<dbReference type="AlphaFoldDB" id="A0A250VKT5"/>
<reference evidence="3" key="1">
    <citation type="submission" date="2017-05" db="EMBL/GenBank/DDBJ databases">
        <title>Streptomyces olivochromogenes NBRC 3561 whole genome shotgun sequence.</title>
        <authorList>
            <person name="Dohra H."/>
            <person name="Kodani S."/>
        </authorList>
    </citation>
    <scope>NUCLEOTIDE SEQUENCE [LARGE SCALE GENOMIC DNA]</scope>
    <source>
        <strain evidence="3">NBRC 3561</strain>
    </source>
</reference>
<evidence type="ECO:0000313" key="2">
    <source>
        <dbReference type="EMBL" id="GAX54696.1"/>
    </source>
</evidence>
<feature type="compositionally biased region" description="Basic and acidic residues" evidence="1">
    <location>
        <begin position="7"/>
        <end position="26"/>
    </location>
</feature>
<evidence type="ECO:0000313" key="3">
    <source>
        <dbReference type="Proteomes" id="UP000217446"/>
    </source>
</evidence>
<feature type="compositionally biased region" description="Basic and acidic residues" evidence="1">
    <location>
        <begin position="36"/>
        <end position="52"/>
    </location>
</feature>
<evidence type="ECO:0000256" key="1">
    <source>
        <dbReference type="SAM" id="MobiDB-lite"/>
    </source>
</evidence>
<sequence length="134" mass="14263">MRPATFKKGDDNGHDHRGATHEDARNSRFRGAFSGDHGEVEADHADGREQREAPPPAYREPPQRCRATPCDQRQEQHAGETVAKELTARVRVVAQDAVGGEGASDEDAREGGEQRSAEGGGVHDGDATKGGGPV</sequence>
<gene>
    <name evidence="2" type="ORF">SO3561_06249</name>
</gene>
<feature type="compositionally biased region" description="Basic and acidic residues" evidence="1">
    <location>
        <begin position="109"/>
        <end position="127"/>
    </location>
</feature>